<dbReference type="Pfam" id="PF00107">
    <property type="entry name" value="ADH_zinc_N"/>
    <property type="match status" value="1"/>
</dbReference>
<evidence type="ECO:0000256" key="5">
    <source>
        <dbReference type="ARBA" id="ARBA00022884"/>
    </source>
</evidence>
<dbReference type="PANTHER" id="PTHR44154">
    <property type="entry name" value="QUINONE OXIDOREDUCTASE"/>
    <property type="match status" value="1"/>
</dbReference>
<feature type="domain" description="Enoyl reductase (ER)" evidence="7">
    <location>
        <begin position="68"/>
        <end position="425"/>
    </location>
</feature>
<dbReference type="GO" id="GO:0003723">
    <property type="term" value="F:RNA binding"/>
    <property type="evidence" value="ECO:0007669"/>
    <property type="project" value="UniProtKB-KW"/>
</dbReference>
<dbReference type="InterPro" id="IPR020843">
    <property type="entry name" value="ER"/>
</dbReference>
<dbReference type="InterPro" id="IPR013154">
    <property type="entry name" value="ADH-like_N"/>
</dbReference>
<keyword evidence="5" id="KW-0694">RNA-binding</keyword>
<name>A0A1M6DVU0_9ACTN</name>
<evidence type="ECO:0000256" key="2">
    <source>
        <dbReference type="ARBA" id="ARBA00011881"/>
    </source>
</evidence>
<keyword evidence="3" id="KW-0963">Cytoplasm</keyword>
<dbReference type="Gene3D" id="3.40.50.720">
    <property type="entry name" value="NAD(P)-binding Rossmann-like Domain"/>
    <property type="match status" value="1"/>
</dbReference>
<reference evidence="8 9" key="1">
    <citation type="submission" date="2016-11" db="EMBL/GenBank/DDBJ databases">
        <authorList>
            <person name="Jaros S."/>
            <person name="Januszkiewicz K."/>
            <person name="Wedrychowicz H."/>
        </authorList>
    </citation>
    <scope>NUCLEOTIDE SEQUENCE [LARGE SCALE GENOMIC DNA]</scope>
    <source>
        <strain evidence="8 9">CGMCC 4.5723</strain>
    </source>
</reference>
<comment type="subunit">
    <text evidence="2">Homotetramer.</text>
</comment>
<dbReference type="EMBL" id="FQZK01000002">
    <property type="protein sequence ID" value="SHI77374.1"/>
    <property type="molecule type" value="Genomic_DNA"/>
</dbReference>
<organism evidence="8 9">
    <name type="scientific">Nocardiopsis flavescens</name>
    <dbReference type="NCBI Taxonomy" id="758803"/>
    <lineage>
        <taxon>Bacteria</taxon>
        <taxon>Bacillati</taxon>
        <taxon>Actinomycetota</taxon>
        <taxon>Actinomycetes</taxon>
        <taxon>Streptosporangiales</taxon>
        <taxon>Nocardiopsidaceae</taxon>
        <taxon>Nocardiopsis</taxon>
    </lineage>
</organism>
<dbReference type="InterPro" id="IPR013149">
    <property type="entry name" value="ADH-like_C"/>
</dbReference>
<dbReference type="GO" id="GO:0043880">
    <property type="term" value="F:crotonyl-CoA reductase activity"/>
    <property type="evidence" value="ECO:0007669"/>
    <property type="project" value="InterPro"/>
</dbReference>
<dbReference type="InterPro" id="IPR002364">
    <property type="entry name" value="Quin_OxRdtase/zeta-crystal_CS"/>
</dbReference>
<gene>
    <name evidence="8" type="ORF">SAMN05421803_10238</name>
</gene>
<keyword evidence="6" id="KW-0007">Acetylation</keyword>
<dbReference type="SMART" id="SM00829">
    <property type="entry name" value="PKS_ER"/>
    <property type="match status" value="1"/>
</dbReference>
<keyword evidence="4" id="KW-0521">NADP</keyword>
<evidence type="ECO:0000256" key="1">
    <source>
        <dbReference type="ARBA" id="ARBA00004496"/>
    </source>
</evidence>
<dbReference type="STRING" id="758803.SAMN05421803_10238"/>
<evidence type="ECO:0000313" key="9">
    <source>
        <dbReference type="Proteomes" id="UP000184452"/>
    </source>
</evidence>
<evidence type="ECO:0000256" key="3">
    <source>
        <dbReference type="ARBA" id="ARBA00022490"/>
    </source>
</evidence>
<evidence type="ECO:0000256" key="4">
    <source>
        <dbReference type="ARBA" id="ARBA00022857"/>
    </source>
</evidence>
<dbReference type="InterPro" id="IPR010085">
    <property type="entry name" value="Crot_CoA_red"/>
</dbReference>
<dbReference type="InterPro" id="IPR036291">
    <property type="entry name" value="NAD(P)-bd_dom_sf"/>
</dbReference>
<proteinExistence type="predicted"/>
<sequence length="440" mass="47650">MGAEGSPPRAGAAAPVPHPWSRMWKASPAMPRELKDLYDLGELPPQGHVPARMHAMAIRPERYGEPRGAFAREIVPVPRVGPGRVLVYTMTAGINYNNVWASLGRPADVVALRRKAGEAEDYHVGGSDGAGIVWAVGPGVRGVEVGDHVILSPGDWDERADDIRTGRDPAASQSMRAWGYESNHGSFGQFCLVRDVQCHPKPPDMSWEVAGGFLATAATAHRQLFGWHPHTVRPGDPVLVWGGAGGLGAFAVQLVRNAGGRAVAVVSSEERARVCRELGAAGVILRTDFDHWGRMPDEEDPVAHASWLSGVRAFGRRFWEVLGERRNPRIVFEHSGADTLPTSLYLCDNEGMVVTCGATSGYRSEIDLRFLWMRLKRLQGSHFASTADCRAVIGLVQGGLLDPCVTSVVGFDRIGEAHQEVYENVQPWGNRVALVNAAGT</sequence>
<comment type="subcellular location">
    <subcellularLocation>
        <location evidence="1">Cytoplasm</location>
    </subcellularLocation>
</comment>
<protein>
    <submittedName>
        <fullName evidence="8">Crotonyl-CoA carboxylase/reductase</fullName>
    </submittedName>
</protein>
<dbReference type="PROSITE" id="PS01162">
    <property type="entry name" value="QOR_ZETA_CRYSTAL"/>
    <property type="match status" value="1"/>
</dbReference>
<dbReference type="Gene3D" id="3.90.180.10">
    <property type="entry name" value="Medium-chain alcohol dehydrogenases, catalytic domain"/>
    <property type="match status" value="1"/>
</dbReference>
<evidence type="ECO:0000256" key="6">
    <source>
        <dbReference type="ARBA" id="ARBA00022990"/>
    </source>
</evidence>
<dbReference type="SUPFAM" id="SSF50129">
    <property type="entry name" value="GroES-like"/>
    <property type="match status" value="1"/>
</dbReference>
<dbReference type="Proteomes" id="UP000184452">
    <property type="component" value="Unassembled WGS sequence"/>
</dbReference>
<dbReference type="GO" id="GO:0005737">
    <property type="term" value="C:cytoplasm"/>
    <property type="evidence" value="ECO:0007669"/>
    <property type="project" value="UniProtKB-SubCell"/>
</dbReference>
<evidence type="ECO:0000313" key="8">
    <source>
        <dbReference type="EMBL" id="SHI77374.1"/>
    </source>
</evidence>
<dbReference type="SUPFAM" id="SSF51735">
    <property type="entry name" value="NAD(P)-binding Rossmann-fold domains"/>
    <property type="match status" value="1"/>
</dbReference>
<dbReference type="AlphaFoldDB" id="A0A1M6DVU0"/>
<accession>A0A1M6DVU0</accession>
<dbReference type="InterPro" id="IPR011032">
    <property type="entry name" value="GroES-like_sf"/>
</dbReference>
<dbReference type="NCBIfam" id="TIGR01751">
    <property type="entry name" value="crot-CoA-red"/>
    <property type="match status" value="1"/>
</dbReference>
<dbReference type="Pfam" id="PF08240">
    <property type="entry name" value="ADH_N"/>
    <property type="match status" value="1"/>
</dbReference>
<dbReference type="PANTHER" id="PTHR44154:SF1">
    <property type="entry name" value="QUINONE OXIDOREDUCTASE"/>
    <property type="match status" value="1"/>
</dbReference>
<keyword evidence="9" id="KW-1185">Reference proteome</keyword>
<dbReference type="GO" id="GO:0008270">
    <property type="term" value="F:zinc ion binding"/>
    <property type="evidence" value="ECO:0007669"/>
    <property type="project" value="InterPro"/>
</dbReference>
<evidence type="ECO:0000259" key="7">
    <source>
        <dbReference type="SMART" id="SM00829"/>
    </source>
</evidence>
<dbReference type="InterPro" id="IPR051603">
    <property type="entry name" value="Zinc-ADH_QOR/CCCR"/>
</dbReference>